<dbReference type="GO" id="GO:0008080">
    <property type="term" value="F:N-acetyltransferase activity"/>
    <property type="evidence" value="ECO:0007669"/>
    <property type="project" value="TreeGrafter"/>
</dbReference>
<dbReference type="PANTHER" id="PTHR10545">
    <property type="entry name" value="DIAMINE N-ACETYLTRANSFERASE"/>
    <property type="match status" value="1"/>
</dbReference>
<dbReference type="InterPro" id="IPR000182">
    <property type="entry name" value="GNAT_dom"/>
</dbReference>
<reference evidence="5 6" key="1">
    <citation type="submission" date="2018-08" db="EMBL/GenBank/DDBJ databases">
        <title>Acidipila sp. 4G-K13, an acidobacterium isolated from forest soil.</title>
        <authorList>
            <person name="Gao Z.-H."/>
            <person name="Qiu L.-H."/>
        </authorList>
    </citation>
    <scope>NUCLEOTIDE SEQUENCE [LARGE SCALE GENOMIC DNA]</scope>
    <source>
        <strain evidence="5 6">4G-K13</strain>
    </source>
</reference>
<dbReference type="FunFam" id="3.40.630.30:FF:000064">
    <property type="entry name" value="GNAT family acetyltransferase"/>
    <property type="match status" value="1"/>
</dbReference>
<evidence type="ECO:0000259" key="4">
    <source>
        <dbReference type="PROSITE" id="PS51186"/>
    </source>
</evidence>
<evidence type="ECO:0000313" key="5">
    <source>
        <dbReference type="EMBL" id="RFU15970.1"/>
    </source>
</evidence>
<organism evidence="5 6">
    <name type="scientific">Paracidobacterium acidisoli</name>
    <dbReference type="NCBI Taxonomy" id="2303751"/>
    <lineage>
        <taxon>Bacteria</taxon>
        <taxon>Pseudomonadati</taxon>
        <taxon>Acidobacteriota</taxon>
        <taxon>Terriglobia</taxon>
        <taxon>Terriglobales</taxon>
        <taxon>Acidobacteriaceae</taxon>
        <taxon>Paracidobacterium</taxon>
    </lineage>
</organism>
<keyword evidence="3" id="KW-0012">Acyltransferase</keyword>
<dbReference type="InterPro" id="IPR016181">
    <property type="entry name" value="Acyl_CoA_acyltransferase"/>
</dbReference>
<feature type="domain" description="N-acetyltransferase" evidence="4">
    <location>
        <begin position="3"/>
        <end position="163"/>
    </location>
</feature>
<comment type="similarity">
    <text evidence="1">Belongs to the acetyltransferase family.</text>
</comment>
<dbReference type="Gene3D" id="3.40.630.30">
    <property type="match status" value="1"/>
</dbReference>
<accession>A0A372ILY2</accession>
<protein>
    <submittedName>
        <fullName evidence="5">GNAT family N-acetyltransferase</fullName>
    </submittedName>
</protein>
<evidence type="ECO:0000313" key="6">
    <source>
        <dbReference type="Proteomes" id="UP000264702"/>
    </source>
</evidence>
<dbReference type="PANTHER" id="PTHR10545:SF29">
    <property type="entry name" value="GH14572P-RELATED"/>
    <property type="match status" value="1"/>
</dbReference>
<dbReference type="SUPFAM" id="SSF55729">
    <property type="entry name" value="Acyl-CoA N-acyltransferases (Nat)"/>
    <property type="match status" value="1"/>
</dbReference>
<keyword evidence="2 5" id="KW-0808">Transferase</keyword>
<dbReference type="Proteomes" id="UP000264702">
    <property type="component" value="Unassembled WGS sequence"/>
</dbReference>
<dbReference type="Pfam" id="PF00583">
    <property type="entry name" value="Acetyltransf_1"/>
    <property type="match status" value="1"/>
</dbReference>
<dbReference type="EMBL" id="QVQT01000005">
    <property type="protein sequence ID" value="RFU15970.1"/>
    <property type="molecule type" value="Genomic_DNA"/>
</dbReference>
<keyword evidence="6" id="KW-1185">Reference proteome</keyword>
<dbReference type="OrthoDB" id="9792929at2"/>
<evidence type="ECO:0000256" key="3">
    <source>
        <dbReference type="ARBA" id="ARBA00023315"/>
    </source>
</evidence>
<name>A0A372ILY2_9BACT</name>
<dbReference type="CDD" id="cd04301">
    <property type="entry name" value="NAT_SF"/>
    <property type="match status" value="1"/>
</dbReference>
<comment type="caution">
    <text evidence="5">The sequence shown here is derived from an EMBL/GenBank/DDBJ whole genome shotgun (WGS) entry which is preliminary data.</text>
</comment>
<gene>
    <name evidence="5" type="ORF">D0Y96_15785</name>
</gene>
<sequence>MPIRIRPAAAEDVPLMLDLIHALAVYEREPDSVEMTEAQLMQDGFGAEPCFKCLIAEYEGVAAGFALFFPIYSTWQGGSLYLEDLFVKTEFRGRGIGKALLARVARVAVERKCARLQWAVLEWNQPAIDFYHSIGAKMLSEWRGMRVTGADIAALAGMGETVDEAVDGTNAG</sequence>
<dbReference type="AlphaFoldDB" id="A0A372ILY2"/>
<proteinExistence type="inferred from homology"/>
<evidence type="ECO:0000256" key="1">
    <source>
        <dbReference type="ARBA" id="ARBA00008694"/>
    </source>
</evidence>
<dbReference type="PROSITE" id="PS51186">
    <property type="entry name" value="GNAT"/>
    <property type="match status" value="1"/>
</dbReference>
<dbReference type="InterPro" id="IPR051016">
    <property type="entry name" value="Diverse_Substrate_AcTransf"/>
</dbReference>
<evidence type="ECO:0000256" key="2">
    <source>
        <dbReference type="ARBA" id="ARBA00022679"/>
    </source>
</evidence>